<name>A0A5B7JCW7_PORTR</name>
<accession>A0A5B7JCW7</accession>
<dbReference type="AlphaFoldDB" id="A0A5B7JCW7"/>
<organism evidence="2 3">
    <name type="scientific">Portunus trituberculatus</name>
    <name type="common">Swimming crab</name>
    <name type="synonym">Neptunus trituberculatus</name>
    <dbReference type="NCBI Taxonomy" id="210409"/>
    <lineage>
        <taxon>Eukaryota</taxon>
        <taxon>Metazoa</taxon>
        <taxon>Ecdysozoa</taxon>
        <taxon>Arthropoda</taxon>
        <taxon>Crustacea</taxon>
        <taxon>Multicrustacea</taxon>
        <taxon>Malacostraca</taxon>
        <taxon>Eumalacostraca</taxon>
        <taxon>Eucarida</taxon>
        <taxon>Decapoda</taxon>
        <taxon>Pleocyemata</taxon>
        <taxon>Brachyura</taxon>
        <taxon>Eubrachyura</taxon>
        <taxon>Portunoidea</taxon>
        <taxon>Portunidae</taxon>
        <taxon>Portuninae</taxon>
        <taxon>Portunus</taxon>
    </lineage>
</organism>
<evidence type="ECO:0000313" key="2">
    <source>
        <dbReference type="EMBL" id="MPC90798.1"/>
    </source>
</evidence>
<gene>
    <name evidence="2" type="ORF">E2C01_085799</name>
</gene>
<feature type="compositionally biased region" description="Polar residues" evidence="1">
    <location>
        <begin position="31"/>
        <end position="58"/>
    </location>
</feature>
<evidence type="ECO:0000313" key="3">
    <source>
        <dbReference type="Proteomes" id="UP000324222"/>
    </source>
</evidence>
<dbReference type="Proteomes" id="UP000324222">
    <property type="component" value="Unassembled WGS sequence"/>
</dbReference>
<reference evidence="2 3" key="1">
    <citation type="submission" date="2019-05" db="EMBL/GenBank/DDBJ databases">
        <title>Another draft genome of Portunus trituberculatus and its Hox gene families provides insights of decapod evolution.</title>
        <authorList>
            <person name="Jeong J.-H."/>
            <person name="Song I."/>
            <person name="Kim S."/>
            <person name="Choi T."/>
            <person name="Kim D."/>
            <person name="Ryu S."/>
            <person name="Kim W."/>
        </authorList>
    </citation>
    <scope>NUCLEOTIDE SEQUENCE [LARGE SCALE GENOMIC DNA]</scope>
    <source>
        <tissue evidence="2">Muscle</tissue>
    </source>
</reference>
<evidence type="ECO:0000256" key="1">
    <source>
        <dbReference type="SAM" id="MobiDB-lite"/>
    </source>
</evidence>
<protein>
    <submittedName>
        <fullName evidence="2">Uncharacterized protein</fullName>
    </submittedName>
</protein>
<sequence>MCLSTPPLNKRERTQKLGKCSQTSYFPLEQQTRCSIPSRPNQQQTSYLKRGGHNSQTETGEHPEQPSNTCLNPVPEPKSARVYLC</sequence>
<feature type="region of interest" description="Disordered" evidence="1">
    <location>
        <begin position="31"/>
        <end position="85"/>
    </location>
</feature>
<comment type="caution">
    <text evidence="2">The sequence shown here is derived from an EMBL/GenBank/DDBJ whole genome shotgun (WGS) entry which is preliminary data.</text>
</comment>
<proteinExistence type="predicted"/>
<keyword evidence="3" id="KW-1185">Reference proteome</keyword>
<dbReference type="EMBL" id="VSRR010085573">
    <property type="protein sequence ID" value="MPC90798.1"/>
    <property type="molecule type" value="Genomic_DNA"/>
</dbReference>